<name>I1Q9A2_ORYGL</name>
<dbReference type="Gramene" id="ORGLA07G0069400.1">
    <property type="protein sequence ID" value="ORGLA07G0069400.1"/>
    <property type="gene ID" value="ORGLA07G0069400"/>
</dbReference>
<accession>I1Q9A2</accession>
<evidence type="ECO:0000256" key="5">
    <source>
        <dbReference type="SAM" id="MobiDB-lite"/>
    </source>
</evidence>
<evidence type="ECO:0000313" key="8">
    <source>
        <dbReference type="Proteomes" id="UP000007306"/>
    </source>
</evidence>
<keyword evidence="8" id="KW-1185">Reference proteome</keyword>
<feature type="signal peptide" evidence="6">
    <location>
        <begin position="1"/>
        <end position="29"/>
    </location>
</feature>
<comment type="similarity">
    <text evidence="1">Belongs to the plant rapid alkalinization factor (RALF) family.</text>
</comment>
<reference evidence="7" key="1">
    <citation type="submission" date="2015-06" db="UniProtKB">
        <authorList>
            <consortium name="EnsemblPlants"/>
        </authorList>
    </citation>
    <scope>IDENTIFICATION</scope>
</reference>
<evidence type="ECO:0000256" key="1">
    <source>
        <dbReference type="ARBA" id="ARBA00009178"/>
    </source>
</evidence>
<dbReference type="HOGENOM" id="CLU_2149821_0_0_1"/>
<evidence type="ECO:0000256" key="6">
    <source>
        <dbReference type="SAM" id="SignalP"/>
    </source>
</evidence>
<keyword evidence="2" id="KW-0372">Hormone</keyword>
<dbReference type="AlphaFoldDB" id="I1Q9A2"/>
<feature type="chain" id="PRO_5003649888" evidence="6">
    <location>
        <begin position="30"/>
        <end position="112"/>
    </location>
</feature>
<evidence type="ECO:0000256" key="2">
    <source>
        <dbReference type="ARBA" id="ARBA00022702"/>
    </source>
</evidence>
<keyword evidence="4" id="KW-1015">Disulfide bond</keyword>
<keyword evidence="3 6" id="KW-0732">Signal</keyword>
<dbReference type="EnsemblPlants" id="ORGLA07G0069400.1">
    <property type="protein sequence ID" value="ORGLA07G0069400.1"/>
    <property type="gene ID" value="ORGLA07G0069400"/>
</dbReference>
<reference evidence="7 8" key="2">
    <citation type="submission" date="2018-04" db="EMBL/GenBank/DDBJ databases">
        <title>OglaRS2 (Oryza glaberrima Reference Sequence Version 2).</title>
        <authorList>
            <person name="Zhang J."/>
            <person name="Kudrna D."/>
            <person name="Lee S."/>
            <person name="Talag J."/>
            <person name="Rajasekar S."/>
            <person name="Wing R.A."/>
        </authorList>
    </citation>
    <scope>NUCLEOTIDE SEQUENCE [LARGE SCALE GENOMIC DNA]</scope>
    <source>
        <strain evidence="7 8">cv. IRGC 96717</strain>
    </source>
</reference>
<dbReference type="OMA" id="LLMMGAC"/>
<sequence>MAIAWVNLVILGLSLVALLVLTTIPEVAGGRPGGYIDYGAMNKDRIPGTPKFNHLGDSANQHTRGCEKQLHCRAIPTLEAKDGGSNADVRGEEAATPTLGKCSGRKEDGRRS</sequence>
<feature type="region of interest" description="Disordered" evidence="5">
    <location>
        <begin position="80"/>
        <end position="112"/>
    </location>
</feature>
<dbReference type="GO" id="GO:0005179">
    <property type="term" value="F:hormone activity"/>
    <property type="evidence" value="ECO:0007669"/>
    <property type="project" value="UniProtKB-KW"/>
</dbReference>
<organism evidence="7 8">
    <name type="scientific">Oryza glaberrima</name>
    <name type="common">African rice</name>
    <dbReference type="NCBI Taxonomy" id="4538"/>
    <lineage>
        <taxon>Eukaryota</taxon>
        <taxon>Viridiplantae</taxon>
        <taxon>Streptophyta</taxon>
        <taxon>Embryophyta</taxon>
        <taxon>Tracheophyta</taxon>
        <taxon>Spermatophyta</taxon>
        <taxon>Magnoliopsida</taxon>
        <taxon>Liliopsida</taxon>
        <taxon>Poales</taxon>
        <taxon>Poaceae</taxon>
        <taxon>BOP clade</taxon>
        <taxon>Oryzoideae</taxon>
        <taxon>Oryzeae</taxon>
        <taxon>Oryzinae</taxon>
        <taxon>Oryza</taxon>
    </lineage>
</organism>
<evidence type="ECO:0000256" key="3">
    <source>
        <dbReference type="ARBA" id="ARBA00022729"/>
    </source>
</evidence>
<dbReference type="InterPro" id="IPR008801">
    <property type="entry name" value="RALF"/>
</dbReference>
<proteinExistence type="inferred from homology"/>
<evidence type="ECO:0000256" key="4">
    <source>
        <dbReference type="ARBA" id="ARBA00023157"/>
    </source>
</evidence>
<evidence type="ECO:0000313" key="7">
    <source>
        <dbReference type="EnsemblPlants" id="ORGLA07G0069400.1"/>
    </source>
</evidence>
<dbReference type="Pfam" id="PF05498">
    <property type="entry name" value="RALF"/>
    <property type="match status" value="1"/>
</dbReference>
<protein>
    <submittedName>
        <fullName evidence="7">Uncharacterized protein</fullName>
    </submittedName>
</protein>
<dbReference type="Proteomes" id="UP000007306">
    <property type="component" value="Chromosome 7"/>
</dbReference>